<keyword evidence="9" id="KW-0274">FAD</keyword>
<comment type="pathway">
    <text evidence="4">Cell wall biogenesis; peptidoglycan biosynthesis.</text>
</comment>
<dbReference type="Gene3D" id="3.90.78.10">
    <property type="entry name" value="UDP-N-acetylenolpyruvoylglucosamine reductase, C-terminal domain"/>
    <property type="match status" value="1"/>
</dbReference>
<feature type="domain" description="FAD-binding PCMH-type" evidence="17">
    <location>
        <begin position="42"/>
        <end position="217"/>
    </location>
</feature>
<evidence type="ECO:0000256" key="2">
    <source>
        <dbReference type="ARBA" id="ARBA00003921"/>
    </source>
</evidence>
<dbReference type="InterPro" id="IPR016169">
    <property type="entry name" value="FAD-bd_PCMH_sub2"/>
</dbReference>
<dbReference type="GO" id="GO:0008360">
    <property type="term" value="P:regulation of cell shape"/>
    <property type="evidence" value="ECO:0007669"/>
    <property type="project" value="UniProtKB-KW"/>
</dbReference>
<keyword evidence="7" id="KW-0132">Cell division</keyword>
<dbReference type="SUPFAM" id="SSF56176">
    <property type="entry name" value="FAD-binding/transporter-associated domain-like"/>
    <property type="match status" value="1"/>
</dbReference>
<evidence type="ECO:0000256" key="15">
    <source>
        <dbReference type="ARBA" id="ARBA00023316"/>
    </source>
</evidence>
<dbReference type="GO" id="GO:0005829">
    <property type="term" value="C:cytosol"/>
    <property type="evidence" value="ECO:0007669"/>
    <property type="project" value="TreeGrafter"/>
</dbReference>
<proteinExistence type="inferred from homology"/>
<evidence type="ECO:0000256" key="13">
    <source>
        <dbReference type="ARBA" id="ARBA00023002"/>
    </source>
</evidence>
<dbReference type="InterPro" id="IPR016167">
    <property type="entry name" value="FAD-bd_PCMH_sub1"/>
</dbReference>
<dbReference type="EC" id="1.3.1.98" evidence="5"/>
<dbReference type="InterPro" id="IPR003170">
    <property type="entry name" value="MurB"/>
</dbReference>
<keyword evidence="15" id="KW-0961">Cell wall biogenesis/degradation</keyword>
<evidence type="ECO:0000256" key="10">
    <source>
        <dbReference type="ARBA" id="ARBA00022857"/>
    </source>
</evidence>
<evidence type="ECO:0000256" key="7">
    <source>
        <dbReference type="ARBA" id="ARBA00022618"/>
    </source>
</evidence>
<keyword evidence="6" id="KW-0963">Cytoplasm</keyword>
<keyword evidence="12" id="KW-0573">Peptidoglycan synthesis</keyword>
<dbReference type="PROSITE" id="PS51387">
    <property type="entry name" value="FAD_PCMH"/>
    <property type="match status" value="1"/>
</dbReference>
<evidence type="ECO:0000256" key="1">
    <source>
        <dbReference type="ARBA" id="ARBA00001974"/>
    </source>
</evidence>
<dbReference type="InterPro" id="IPR036635">
    <property type="entry name" value="MurB_C_sf"/>
</dbReference>
<dbReference type="EMBL" id="CAFBMK010000128">
    <property type="protein sequence ID" value="CAB4925321.1"/>
    <property type="molecule type" value="Genomic_DNA"/>
</dbReference>
<evidence type="ECO:0000256" key="4">
    <source>
        <dbReference type="ARBA" id="ARBA00004752"/>
    </source>
</evidence>
<dbReference type="GO" id="GO:0051301">
    <property type="term" value="P:cell division"/>
    <property type="evidence" value="ECO:0007669"/>
    <property type="project" value="UniProtKB-KW"/>
</dbReference>
<dbReference type="GO" id="GO:0071555">
    <property type="term" value="P:cell wall organization"/>
    <property type="evidence" value="ECO:0007669"/>
    <property type="project" value="UniProtKB-KW"/>
</dbReference>
<evidence type="ECO:0000256" key="5">
    <source>
        <dbReference type="ARBA" id="ARBA00012518"/>
    </source>
</evidence>
<evidence type="ECO:0000313" key="18">
    <source>
        <dbReference type="EMBL" id="CAB4925321.1"/>
    </source>
</evidence>
<gene>
    <name evidence="18" type="ORF">UFOPK3564_02068</name>
</gene>
<dbReference type="InterPro" id="IPR011601">
    <property type="entry name" value="MurB_C"/>
</dbReference>
<dbReference type="AlphaFoldDB" id="A0A6J7I3R5"/>
<comment type="function">
    <text evidence="2">Cell wall formation.</text>
</comment>
<dbReference type="PANTHER" id="PTHR21071:SF4">
    <property type="entry name" value="UDP-N-ACETYLENOLPYRUVOYLGLUCOSAMINE REDUCTASE"/>
    <property type="match status" value="1"/>
</dbReference>
<evidence type="ECO:0000256" key="8">
    <source>
        <dbReference type="ARBA" id="ARBA00022630"/>
    </source>
</evidence>
<evidence type="ECO:0000256" key="6">
    <source>
        <dbReference type="ARBA" id="ARBA00022490"/>
    </source>
</evidence>
<organism evidence="18">
    <name type="scientific">freshwater metagenome</name>
    <dbReference type="NCBI Taxonomy" id="449393"/>
    <lineage>
        <taxon>unclassified sequences</taxon>
        <taxon>metagenomes</taxon>
        <taxon>ecological metagenomes</taxon>
    </lineage>
</organism>
<dbReference type="InterPro" id="IPR016166">
    <property type="entry name" value="FAD-bd_PCMH"/>
</dbReference>
<keyword evidence="13" id="KW-0560">Oxidoreductase</keyword>
<evidence type="ECO:0000256" key="16">
    <source>
        <dbReference type="ARBA" id="ARBA00048914"/>
    </source>
</evidence>
<reference evidence="18" key="1">
    <citation type="submission" date="2020-05" db="EMBL/GenBank/DDBJ databases">
        <authorList>
            <person name="Chiriac C."/>
            <person name="Salcher M."/>
            <person name="Ghai R."/>
            <person name="Kavagutti S V."/>
        </authorList>
    </citation>
    <scope>NUCLEOTIDE SEQUENCE</scope>
</reference>
<evidence type="ECO:0000259" key="17">
    <source>
        <dbReference type="PROSITE" id="PS51387"/>
    </source>
</evidence>
<dbReference type="Pfam" id="PF02873">
    <property type="entry name" value="MurB_C"/>
    <property type="match status" value="1"/>
</dbReference>
<accession>A0A6J7I3R5</accession>
<dbReference type="GO" id="GO:0008762">
    <property type="term" value="F:UDP-N-acetylmuramate dehydrogenase activity"/>
    <property type="evidence" value="ECO:0007669"/>
    <property type="project" value="UniProtKB-EC"/>
</dbReference>
<keyword evidence="10" id="KW-0521">NADP</keyword>
<dbReference type="UniPathway" id="UPA00219"/>
<comment type="cofactor">
    <cofactor evidence="1">
        <name>FAD</name>
        <dbReference type="ChEBI" id="CHEBI:57692"/>
    </cofactor>
</comment>
<comment type="subcellular location">
    <subcellularLocation>
        <location evidence="3">Cytoplasm</location>
    </subcellularLocation>
</comment>
<dbReference type="InterPro" id="IPR006094">
    <property type="entry name" value="Oxid_FAD_bind_N"/>
</dbReference>
<comment type="catalytic activity">
    <reaction evidence="16">
        <text>UDP-N-acetyl-alpha-D-muramate + NADP(+) = UDP-N-acetyl-3-O-(1-carboxyvinyl)-alpha-D-glucosamine + NADPH + H(+)</text>
        <dbReference type="Rhea" id="RHEA:12248"/>
        <dbReference type="ChEBI" id="CHEBI:15378"/>
        <dbReference type="ChEBI" id="CHEBI:57783"/>
        <dbReference type="ChEBI" id="CHEBI:58349"/>
        <dbReference type="ChEBI" id="CHEBI:68483"/>
        <dbReference type="ChEBI" id="CHEBI:70757"/>
        <dbReference type="EC" id="1.3.1.98"/>
    </reaction>
</comment>
<evidence type="ECO:0000256" key="14">
    <source>
        <dbReference type="ARBA" id="ARBA00023306"/>
    </source>
</evidence>
<keyword evidence="14" id="KW-0131">Cell cycle</keyword>
<dbReference type="GO" id="GO:0071949">
    <property type="term" value="F:FAD binding"/>
    <property type="evidence" value="ECO:0007669"/>
    <property type="project" value="InterPro"/>
</dbReference>
<dbReference type="NCBIfam" id="TIGR00179">
    <property type="entry name" value="murB"/>
    <property type="match status" value="1"/>
</dbReference>
<dbReference type="Pfam" id="PF01565">
    <property type="entry name" value="FAD_binding_4"/>
    <property type="match status" value="1"/>
</dbReference>
<dbReference type="SUPFAM" id="SSF56194">
    <property type="entry name" value="Uridine diphospho-N-Acetylenolpyruvylglucosamine reductase, MurB, C-terminal domain"/>
    <property type="match status" value="1"/>
</dbReference>
<evidence type="ECO:0000256" key="11">
    <source>
        <dbReference type="ARBA" id="ARBA00022960"/>
    </source>
</evidence>
<evidence type="ECO:0000256" key="9">
    <source>
        <dbReference type="ARBA" id="ARBA00022827"/>
    </source>
</evidence>
<keyword evidence="11" id="KW-0133">Cell shape</keyword>
<keyword evidence="8" id="KW-0285">Flavoprotein</keyword>
<dbReference type="HAMAP" id="MF_00037">
    <property type="entry name" value="MurB"/>
    <property type="match status" value="1"/>
</dbReference>
<evidence type="ECO:0000256" key="3">
    <source>
        <dbReference type="ARBA" id="ARBA00004496"/>
    </source>
</evidence>
<dbReference type="InterPro" id="IPR036318">
    <property type="entry name" value="FAD-bd_PCMH-like_sf"/>
</dbReference>
<evidence type="ECO:0000256" key="12">
    <source>
        <dbReference type="ARBA" id="ARBA00022984"/>
    </source>
</evidence>
<dbReference type="NCBIfam" id="NF010478">
    <property type="entry name" value="PRK13903.1"/>
    <property type="match status" value="1"/>
</dbReference>
<dbReference type="Gene3D" id="3.30.43.10">
    <property type="entry name" value="Uridine Diphospho-n-acetylenolpyruvylglucosamine Reductase, domain 2"/>
    <property type="match status" value="1"/>
</dbReference>
<dbReference type="Gene3D" id="3.30.465.10">
    <property type="match status" value="1"/>
</dbReference>
<sequence length="383" mass="39062">MAPIGGAIYAEEVPGVAPPVPGLPDARSGSDVPLSTLTTLGIGGRADRVVVAEDEAALVAAVTAVDRADRPLLVLGGGSNVVVADDPLPGDVVVVRTRGTRDAEDAGGPGGAPRVLRTVAAGEPWDVVVADAVADGLAGLECLSGIPGATGATPIQNVGAYGQEVADTIVAVRVLDRRTGEVATLPAEALGFAYRDSVLKGRDDRVVLDVTFALERSGLGAPVRYGELARTVGASAGERVPAAELRDAVLALRRGKGMVLDPADPDTRSAGSFFTNPILAQDDFAAFRARVAERLGADVEPPEYEAGPGLRKTSAAWLIDRAGFGKGHAREGAAISSKHTLALTSRGGDAADLLALAREVADGVHAAFGVALHPEPVLVGTRW</sequence>
<name>A0A6J7I3R5_9ZZZZ</name>
<protein>
    <recommendedName>
        <fullName evidence="5">UDP-N-acetylmuramate dehydrogenase</fullName>
        <ecNumber evidence="5">1.3.1.98</ecNumber>
    </recommendedName>
</protein>
<dbReference type="PANTHER" id="PTHR21071">
    <property type="entry name" value="UDP-N-ACETYLENOLPYRUVOYLGLUCOSAMINE REDUCTASE"/>
    <property type="match status" value="1"/>
</dbReference>
<dbReference type="GO" id="GO:0009252">
    <property type="term" value="P:peptidoglycan biosynthetic process"/>
    <property type="evidence" value="ECO:0007669"/>
    <property type="project" value="UniProtKB-UniPathway"/>
</dbReference>